<feature type="signal peptide" evidence="3">
    <location>
        <begin position="1"/>
        <end position="27"/>
    </location>
</feature>
<feature type="region of interest" description="Disordered" evidence="1">
    <location>
        <begin position="493"/>
        <end position="514"/>
    </location>
</feature>
<dbReference type="Proteomes" id="UP000567179">
    <property type="component" value="Unassembled WGS sequence"/>
</dbReference>
<evidence type="ECO:0008006" key="6">
    <source>
        <dbReference type="Google" id="ProtNLM"/>
    </source>
</evidence>
<evidence type="ECO:0000256" key="1">
    <source>
        <dbReference type="SAM" id="MobiDB-lite"/>
    </source>
</evidence>
<feature type="region of interest" description="Disordered" evidence="1">
    <location>
        <begin position="222"/>
        <end position="265"/>
    </location>
</feature>
<name>A0A8H5BX89_9AGAR</name>
<keyword evidence="5" id="KW-1185">Reference proteome</keyword>
<keyword evidence="3" id="KW-0732">Signal</keyword>
<protein>
    <recommendedName>
        <fullName evidence="6">Mid2 domain-containing protein</fullName>
    </recommendedName>
</protein>
<evidence type="ECO:0000313" key="4">
    <source>
        <dbReference type="EMBL" id="KAF5331008.1"/>
    </source>
</evidence>
<evidence type="ECO:0000256" key="2">
    <source>
        <dbReference type="SAM" id="Phobius"/>
    </source>
</evidence>
<evidence type="ECO:0000256" key="3">
    <source>
        <dbReference type="SAM" id="SignalP"/>
    </source>
</evidence>
<keyword evidence="2" id="KW-0812">Transmembrane</keyword>
<reference evidence="4 5" key="1">
    <citation type="journal article" date="2020" name="ISME J.">
        <title>Uncovering the hidden diversity of litter-decomposition mechanisms in mushroom-forming fungi.</title>
        <authorList>
            <person name="Floudas D."/>
            <person name="Bentzer J."/>
            <person name="Ahren D."/>
            <person name="Johansson T."/>
            <person name="Persson P."/>
            <person name="Tunlid A."/>
        </authorList>
    </citation>
    <scope>NUCLEOTIDE SEQUENCE [LARGE SCALE GENOMIC DNA]</scope>
    <source>
        <strain evidence="4 5">CBS 101986</strain>
    </source>
</reference>
<feature type="compositionally biased region" description="Low complexity" evidence="1">
    <location>
        <begin position="625"/>
        <end position="636"/>
    </location>
</feature>
<keyword evidence="2" id="KW-0472">Membrane</keyword>
<dbReference type="AlphaFoldDB" id="A0A8H5BX89"/>
<accession>A0A8H5BX89</accession>
<feature type="chain" id="PRO_5034339181" description="Mid2 domain-containing protein" evidence="3">
    <location>
        <begin position="28"/>
        <end position="647"/>
    </location>
</feature>
<feature type="compositionally biased region" description="Low complexity" evidence="1">
    <location>
        <begin position="222"/>
        <end position="232"/>
    </location>
</feature>
<feature type="region of interest" description="Disordered" evidence="1">
    <location>
        <begin position="625"/>
        <end position="647"/>
    </location>
</feature>
<sequence>MRVIINLVHQALLFTVLFWSSVLPAIATLTNRTIDDTFGDSFTGEKVQFLPTTANVWQDQTCVGCAINPDILQAYQGTYTAATYNPGLGSANFTLNFHGTAIYVFFILANNAGSGITTLTALNFTLDDQPPQFKLHAPDVTTTDIQYNFMLFSQTGLPAAQHSLLVSTSGVDNDVYVNFDYAIYTHDDSAIVVPQPSSPASASASASASLSTTASTAASTTASTTASSSTPFSPAPPLPVISTDTPRHTSNPTRPTGLDDHGRTATSKVNGGAVAGGVIGALLAVALVVVILFLLRRRQKRLDTEQLLFKKVEIDPAEPVTVSELGHSNFSSESGHSGASMNPFHQTYHETAGSSTPRLTLQVPNVRPPPMSQIPVTPSEAGDPYDGYVTPTATSVSAYSNPFSNRPTQEQRPPLQLVNRGSTVPTLASGISNHEDLRRARQEELSRHLAAMQQEMMELSSGLYNHASGANGEGNGPPDYVKRVSVKSLRHLKTAGGTSSSSSSITAVGGPDGDAEVKVEDMKDLIRSMRLEIEYLQLQQQSAWAQGLSDDPPPVVVIPSQVVNARTLAPVATTASAAQKNPPLPTASARHLPRIVRAGQLPARAARALPSQTNLRVERPGVHAARAPARRANAPAELTHHFRPTRL</sequence>
<dbReference type="PANTHER" id="PTHR16861">
    <property type="entry name" value="GLYCOPROTEIN 38"/>
    <property type="match status" value="1"/>
</dbReference>
<dbReference type="Gene3D" id="2.60.120.260">
    <property type="entry name" value="Galactose-binding domain-like"/>
    <property type="match status" value="1"/>
</dbReference>
<dbReference type="OrthoDB" id="2758521at2759"/>
<dbReference type="EMBL" id="JAACJJ010000001">
    <property type="protein sequence ID" value="KAF5331008.1"/>
    <property type="molecule type" value="Genomic_DNA"/>
</dbReference>
<feature type="transmembrane region" description="Helical" evidence="2">
    <location>
        <begin position="273"/>
        <end position="295"/>
    </location>
</feature>
<evidence type="ECO:0000313" key="5">
    <source>
        <dbReference type="Proteomes" id="UP000567179"/>
    </source>
</evidence>
<comment type="caution">
    <text evidence="4">The sequence shown here is derived from an EMBL/GenBank/DDBJ whole genome shotgun (WGS) entry which is preliminary data.</text>
</comment>
<feature type="compositionally biased region" description="Polar residues" evidence="1">
    <location>
        <begin position="242"/>
        <end position="254"/>
    </location>
</feature>
<keyword evidence="2" id="KW-1133">Transmembrane helix</keyword>
<organism evidence="4 5">
    <name type="scientific">Psilocybe cf. subviscida</name>
    <dbReference type="NCBI Taxonomy" id="2480587"/>
    <lineage>
        <taxon>Eukaryota</taxon>
        <taxon>Fungi</taxon>
        <taxon>Dikarya</taxon>
        <taxon>Basidiomycota</taxon>
        <taxon>Agaricomycotina</taxon>
        <taxon>Agaricomycetes</taxon>
        <taxon>Agaricomycetidae</taxon>
        <taxon>Agaricales</taxon>
        <taxon>Agaricineae</taxon>
        <taxon>Strophariaceae</taxon>
        <taxon>Psilocybe</taxon>
    </lineage>
</organism>
<gene>
    <name evidence="4" type="ORF">D9619_005245</name>
</gene>
<proteinExistence type="predicted"/>
<dbReference type="PANTHER" id="PTHR16861:SF4">
    <property type="entry name" value="SH3 DOMAIN PROTEIN (AFU_ORTHOLOGUE AFUA_1G13610)"/>
    <property type="match status" value="1"/>
</dbReference>